<organism evidence="1 2">
    <name type="scientific">Granulosicoccus antarcticus IMCC3135</name>
    <dbReference type="NCBI Taxonomy" id="1192854"/>
    <lineage>
        <taxon>Bacteria</taxon>
        <taxon>Pseudomonadati</taxon>
        <taxon>Pseudomonadota</taxon>
        <taxon>Gammaproteobacteria</taxon>
        <taxon>Chromatiales</taxon>
        <taxon>Granulosicoccaceae</taxon>
        <taxon>Granulosicoccus</taxon>
    </lineage>
</organism>
<protein>
    <recommendedName>
        <fullName evidence="3">APCDD1 domain-containing protein</fullName>
    </recommendedName>
</protein>
<sequence length="333" mass="36793">MKMFLKLILAQVYGMSSRFPDLPRLLNRAWRIVVLFPFLMASCSSGGGSSDTGSSDLANSPIVGSWITPCDSSSGSLSLTTAIEFLTNGKFTKTVSGYFDLTCSIAAFDTKTTGTVEESFSYVLPDRGTVSNINFVTKTYSIIPRSDDSVLFFNTQATCEISDWEVGVDYDISSCSNRPGDDVSRRPTPYADYSIYLVERGQLFYGNEISFTAENRPTTLSTRPAYIRSSGVVGDEFPLELKGLWIFPESDQYVELSGQGLIRFYGRTEQGCFGFNFLTLFSDGGGQYHDPFRIFTYIIGESEGNLLLSFGTNPEVFTYMPSTISVEQLDLCA</sequence>
<evidence type="ECO:0000313" key="1">
    <source>
        <dbReference type="EMBL" id="ASJ74279.1"/>
    </source>
</evidence>
<accession>A0A2Z2NSK2</accession>
<dbReference type="KEGG" id="gai:IMCC3135_21010"/>
<evidence type="ECO:0000313" key="2">
    <source>
        <dbReference type="Proteomes" id="UP000250079"/>
    </source>
</evidence>
<dbReference type="AlphaFoldDB" id="A0A2Z2NSK2"/>
<gene>
    <name evidence="1" type="ORF">IMCC3135_21010</name>
</gene>
<reference evidence="1 2" key="1">
    <citation type="submission" date="2016-12" db="EMBL/GenBank/DDBJ databases">
        <authorList>
            <person name="Song W.-J."/>
            <person name="Kurnit D.M."/>
        </authorList>
    </citation>
    <scope>NUCLEOTIDE SEQUENCE [LARGE SCALE GENOMIC DNA]</scope>
    <source>
        <strain evidence="1 2">IMCC3135</strain>
    </source>
</reference>
<proteinExistence type="predicted"/>
<dbReference type="Proteomes" id="UP000250079">
    <property type="component" value="Chromosome"/>
</dbReference>
<evidence type="ECO:0008006" key="3">
    <source>
        <dbReference type="Google" id="ProtNLM"/>
    </source>
</evidence>
<dbReference type="EMBL" id="CP018632">
    <property type="protein sequence ID" value="ASJ74279.1"/>
    <property type="molecule type" value="Genomic_DNA"/>
</dbReference>
<name>A0A2Z2NSK2_9GAMM</name>
<keyword evidence="2" id="KW-1185">Reference proteome</keyword>